<name>A0AA38XE05_9EURO</name>
<accession>A0AA38XE05</accession>
<dbReference type="Proteomes" id="UP001172673">
    <property type="component" value="Unassembled WGS sequence"/>
</dbReference>
<organism evidence="3 4">
    <name type="scientific">Cladophialophora chaetospira</name>
    <dbReference type="NCBI Taxonomy" id="386627"/>
    <lineage>
        <taxon>Eukaryota</taxon>
        <taxon>Fungi</taxon>
        <taxon>Dikarya</taxon>
        <taxon>Ascomycota</taxon>
        <taxon>Pezizomycotina</taxon>
        <taxon>Eurotiomycetes</taxon>
        <taxon>Chaetothyriomycetidae</taxon>
        <taxon>Chaetothyriales</taxon>
        <taxon>Herpotrichiellaceae</taxon>
        <taxon>Cladophialophora</taxon>
    </lineage>
</organism>
<dbReference type="EMBL" id="JAPDRK010000006">
    <property type="protein sequence ID" value="KAJ9611655.1"/>
    <property type="molecule type" value="Genomic_DNA"/>
</dbReference>
<feature type="domain" description="Heterokaryon incompatibility" evidence="2">
    <location>
        <begin position="57"/>
        <end position="208"/>
    </location>
</feature>
<dbReference type="PANTHER" id="PTHR24148:SF64">
    <property type="entry name" value="HETEROKARYON INCOMPATIBILITY DOMAIN-CONTAINING PROTEIN"/>
    <property type="match status" value="1"/>
</dbReference>
<dbReference type="Pfam" id="PF06985">
    <property type="entry name" value="HET"/>
    <property type="match status" value="1"/>
</dbReference>
<dbReference type="PANTHER" id="PTHR24148">
    <property type="entry name" value="ANKYRIN REPEAT DOMAIN-CONTAINING PROTEIN 39 HOMOLOG-RELATED"/>
    <property type="match status" value="1"/>
</dbReference>
<dbReference type="InterPro" id="IPR010730">
    <property type="entry name" value="HET"/>
</dbReference>
<comment type="caution">
    <text evidence="3">The sequence shown here is derived from an EMBL/GenBank/DDBJ whole genome shotgun (WGS) entry which is preliminary data.</text>
</comment>
<feature type="compositionally biased region" description="Polar residues" evidence="1">
    <location>
        <begin position="77"/>
        <end position="87"/>
    </location>
</feature>
<dbReference type="InterPro" id="IPR052895">
    <property type="entry name" value="HetReg/Transcr_Mod"/>
</dbReference>
<evidence type="ECO:0000313" key="3">
    <source>
        <dbReference type="EMBL" id="KAJ9611655.1"/>
    </source>
</evidence>
<evidence type="ECO:0000313" key="4">
    <source>
        <dbReference type="Proteomes" id="UP001172673"/>
    </source>
</evidence>
<keyword evidence="4" id="KW-1185">Reference proteome</keyword>
<dbReference type="AlphaFoldDB" id="A0AA38XE05"/>
<reference evidence="3" key="1">
    <citation type="submission" date="2022-10" db="EMBL/GenBank/DDBJ databases">
        <title>Culturing micro-colonial fungi from biological soil crusts in the Mojave desert and describing Neophaeococcomyces mojavensis, and introducing the new genera and species Taxawa tesnikishii.</title>
        <authorList>
            <person name="Kurbessoian T."/>
            <person name="Stajich J.E."/>
        </authorList>
    </citation>
    <scope>NUCLEOTIDE SEQUENCE</scope>
    <source>
        <strain evidence="3">TK_41</strain>
    </source>
</reference>
<feature type="region of interest" description="Disordered" evidence="1">
    <location>
        <begin position="77"/>
        <end position="108"/>
    </location>
</feature>
<sequence>MAEPEEIRVIPNDYRHYRPLNRSKKEIRMLRIEPSKSPKDPLICHLHRADLHNPPPYTALSYVWGSFNDTLEFQNPRKQNRAGSSLSEDAADPDASVEQSAADPRSPIGQVLATDQQASDCRCEGGEEDPTVWVDAGAQTGRVDGFRITQSLYAGLRSLRMQNSSSVLVWADMLCLNQFDKSERSHQVGLMSQIFSGAKQVAVWLGGDPEIPSDILIWADDSLLALTDLLRTTHTEVSHLNVSLLDELETKILPLGPLRSQFEAFISMVRRLPLHSRSYEWSPDSEPTPESTYVVDALLIRLYLRRDNPAGVAYLRCLLDPDSSVWRFYHLLIFELAFTHKKRAVLDALSGCTAALAGEFLVTTFSRLFQLPWFGRVWVYSEVSSSPRIYVQHGMNTLGWDAVVTCSQVCFYAWAVSSYDLCSSAARPKASILYSIAQAQSHCDDVSARLDKFGRLTKLWGSKKYHSISLCRLLKLTSVLQATVPRDKLYAIYDLASDLPSSAFMPDYHQTQHESYANFTRCVIKTTGNLQILSLLSASTRLTDCSWVPQYDRLDAGFGGLDQDTSHNPYRASSNRMAQHIECARERSVVLQGICLANVQHCVVMDGHTPCRHYMDYLTSVRREVFGSGEAVIDTDDEASHLSIEVFVCLWLSMAYFCNLLETVVVTADNWQSMYNDSLAYLCYEMNKAGRTTQLSVVDLFLVGHYRKPPPTHFPASMGPPDEKVCVFFTSDGTIGHCTRPTRRTDKVVVLDGGSVLYVLRQRPSPTAKGCTRAEAARRGLEFELGGECYLHGHMDDKILEGPRWKENDPLYVDPIDYDPAMETPGGKGFTKALYRKRPFVIT</sequence>
<gene>
    <name evidence="3" type="ORF">H2200_004839</name>
</gene>
<evidence type="ECO:0000259" key="2">
    <source>
        <dbReference type="Pfam" id="PF06985"/>
    </source>
</evidence>
<protein>
    <recommendedName>
        <fullName evidence="2">Heterokaryon incompatibility domain-containing protein</fullName>
    </recommendedName>
</protein>
<proteinExistence type="predicted"/>
<evidence type="ECO:0000256" key="1">
    <source>
        <dbReference type="SAM" id="MobiDB-lite"/>
    </source>
</evidence>